<dbReference type="SUPFAM" id="SSF56925">
    <property type="entry name" value="OMPA-like"/>
    <property type="match status" value="1"/>
</dbReference>
<dbReference type="EMBL" id="ASXS01000006">
    <property type="protein sequence ID" value="EPP23318.1"/>
    <property type="molecule type" value="Genomic_DNA"/>
</dbReference>
<dbReference type="PATRIC" id="fig|1336752.4.peg.1579"/>
<dbReference type="Proteomes" id="UP000014854">
    <property type="component" value="Unassembled WGS sequence"/>
</dbReference>
<gene>
    <name evidence="3" type="ORF">L910_3877</name>
</gene>
<organism evidence="3 4">
    <name type="scientific">Vibrio fluvialis PG41</name>
    <dbReference type="NCBI Taxonomy" id="1336752"/>
    <lineage>
        <taxon>Bacteria</taxon>
        <taxon>Pseudomonadati</taxon>
        <taxon>Pseudomonadota</taxon>
        <taxon>Gammaproteobacteria</taxon>
        <taxon>Vibrionales</taxon>
        <taxon>Vibrionaceae</taxon>
        <taxon>Vibrio</taxon>
    </lineage>
</organism>
<evidence type="ECO:0000256" key="1">
    <source>
        <dbReference type="ARBA" id="ARBA00022729"/>
    </source>
</evidence>
<sequence>MQFNQWLVSAITIVGLSSNVVAQTEEIESSKEKSQGSVYLGAGLSFYNNTELEYKGSSVDESADFGDFGYNLLAGYEFNTHKVVKLGVELEYRHFGEVNYAGQLDVKGDAFFINARPKFIVSYDYADLYVSLIAGLGTVDIDATATQYGISASKSEAAFQYGAEFGILLNDHIDLHLGYRVALVDIEDTDIALNSGYAGIRYHF</sequence>
<comment type="caution">
    <text evidence="3">The sequence shown here is derived from an EMBL/GenBank/DDBJ whole genome shotgun (WGS) entry which is preliminary data.</text>
</comment>
<proteinExistence type="predicted"/>
<evidence type="ECO:0000313" key="3">
    <source>
        <dbReference type="EMBL" id="EPP23318.1"/>
    </source>
</evidence>
<dbReference type="RefSeq" id="WP_020329069.1">
    <property type="nucleotide sequence ID" value="NZ_ASXS01000006.1"/>
</dbReference>
<keyword evidence="1" id="KW-0732">Signal</keyword>
<accession>S7I5D1</accession>
<name>S7I5D1_VIBFL</name>
<evidence type="ECO:0000313" key="4">
    <source>
        <dbReference type="Proteomes" id="UP000014854"/>
    </source>
</evidence>
<reference evidence="3 4" key="1">
    <citation type="journal article" date="2013" name="Gut Pathog.">
        <title>Evidence of a new metabolic capacity in an emerging diarrheal pathogen: lessons from the draft genomes of Vibrio fluvialis strains PG41 and I21563.</title>
        <authorList>
            <person name="Khatri I."/>
            <person name="Mahajan S."/>
            <person name="Dureja C."/>
            <person name="Subramanian S."/>
            <person name="Raychaudhuri S."/>
        </authorList>
    </citation>
    <scope>NUCLEOTIDE SEQUENCE [LARGE SCALE GENOMIC DNA]</scope>
    <source>
        <strain evidence="3 4">PG41</strain>
    </source>
</reference>
<dbReference type="InterPro" id="IPR027385">
    <property type="entry name" value="Beta-barrel_OMP"/>
</dbReference>
<dbReference type="AlphaFoldDB" id="S7I5D1"/>
<feature type="domain" description="Outer membrane protein beta-barrel" evidence="2">
    <location>
        <begin position="32"/>
        <end position="204"/>
    </location>
</feature>
<dbReference type="InterPro" id="IPR011250">
    <property type="entry name" value="OMP/PagP_B-barrel"/>
</dbReference>
<dbReference type="Pfam" id="PF13505">
    <property type="entry name" value="OMP_b-brl"/>
    <property type="match status" value="1"/>
</dbReference>
<evidence type="ECO:0000259" key="2">
    <source>
        <dbReference type="Pfam" id="PF13505"/>
    </source>
</evidence>
<dbReference type="Gene3D" id="2.40.160.20">
    <property type="match status" value="1"/>
</dbReference>
<protein>
    <recommendedName>
        <fullName evidence="2">Outer membrane protein beta-barrel domain-containing protein</fullName>
    </recommendedName>
</protein>